<gene>
    <name evidence="1" type="ORF">ITX44_40385</name>
</gene>
<dbReference type="EMBL" id="JADKYB010000048">
    <property type="protein sequence ID" value="MBM9510715.1"/>
    <property type="molecule type" value="Genomic_DNA"/>
</dbReference>
<sequence>MAGTTTTLKYEAYLQSDEGDYVTDATFDAQANPADIWAYLDAVKVRYQQKYPTLTFTGHVQRYDQVVTEIAHP</sequence>
<comment type="caution">
    <text evidence="1">The sequence shown here is derived from an EMBL/GenBank/DDBJ whole genome shotgun (WGS) entry which is preliminary data.</text>
</comment>
<reference evidence="1 2" key="1">
    <citation type="submission" date="2021-01" db="EMBL/GenBank/DDBJ databases">
        <title>Streptomyces acididurans sp. nov., isolated from a peat swamp forest soil.</title>
        <authorList>
            <person name="Chantavorakit T."/>
            <person name="Duangmal K."/>
        </authorList>
    </citation>
    <scope>NUCLEOTIDE SEQUENCE [LARGE SCALE GENOMIC DNA]</scope>
    <source>
        <strain evidence="1 2">KK5PA1</strain>
    </source>
</reference>
<protein>
    <submittedName>
        <fullName evidence="1">Uncharacterized protein</fullName>
    </submittedName>
</protein>
<evidence type="ECO:0000313" key="2">
    <source>
        <dbReference type="Proteomes" id="UP000749040"/>
    </source>
</evidence>
<accession>A0ABS2U527</accession>
<proteinExistence type="predicted"/>
<dbReference type="RefSeq" id="WP_205365193.1">
    <property type="nucleotide sequence ID" value="NZ_JADKYB010000048.1"/>
</dbReference>
<name>A0ABS2U527_9ACTN</name>
<evidence type="ECO:0000313" key="1">
    <source>
        <dbReference type="EMBL" id="MBM9510715.1"/>
    </source>
</evidence>
<organism evidence="1 2">
    <name type="scientific">Actinacidiphila acididurans</name>
    <dbReference type="NCBI Taxonomy" id="2784346"/>
    <lineage>
        <taxon>Bacteria</taxon>
        <taxon>Bacillati</taxon>
        <taxon>Actinomycetota</taxon>
        <taxon>Actinomycetes</taxon>
        <taxon>Kitasatosporales</taxon>
        <taxon>Streptomycetaceae</taxon>
        <taxon>Actinacidiphila</taxon>
    </lineage>
</organism>
<dbReference type="Proteomes" id="UP000749040">
    <property type="component" value="Unassembled WGS sequence"/>
</dbReference>
<keyword evidence="2" id="KW-1185">Reference proteome</keyword>